<evidence type="ECO:0000313" key="1">
    <source>
        <dbReference type="EMBL" id="RZC52914.1"/>
    </source>
</evidence>
<name>A0A4Y7IVM2_PAPSO</name>
<keyword evidence="2" id="KW-1185">Reference proteome</keyword>
<proteinExistence type="predicted"/>
<dbReference type="AlphaFoldDB" id="A0A4Y7IVM2"/>
<sequence length="84" mass="9913">MAISRKGNRVDTKLERKVSVDIKMKCLEEVQVDDLENEEYTEYVLANLRTLKMLEFPRKLSWLNVDLFMPKFPSSVLKVEVSNY</sequence>
<reference evidence="1 2" key="1">
    <citation type="journal article" date="2018" name="Science">
        <title>The opium poppy genome and morphinan production.</title>
        <authorList>
            <person name="Guo L."/>
            <person name="Winzer T."/>
            <person name="Yang X."/>
            <person name="Li Y."/>
            <person name="Ning Z."/>
            <person name="He Z."/>
            <person name="Teodor R."/>
            <person name="Lu Y."/>
            <person name="Bowser T.A."/>
            <person name="Graham I.A."/>
            <person name="Ye K."/>
        </authorList>
    </citation>
    <scope>NUCLEOTIDE SEQUENCE [LARGE SCALE GENOMIC DNA]</scope>
    <source>
        <strain evidence="2">cv. HN1</strain>
        <tissue evidence="1">Leaves</tissue>
    </source>
</reference>
<gene>
    <name evidence="1" type="ORF">C5167_021340</name>
</gene>
<accession>A0A4Y7IVM2</accession>
<dbReference type="EMBL" id="CM010716">
    <property type="protein sequence ID" value="RZC52914.1"/>
    <property type="molecule type" value="Genomic_DNA"/>
</dbReference>
<dbReference type="Gramene" id="RZC52914">
    <property type="protein sequence ID" value="RZC52914"/>
    <property type="gene ID" value="C5167_021340"/>
</dbReference>
<protein>
    <submittedName>
        <fullName evidence="1">Uncharacterized protein</fullName>
    </submittedName>
</protein>
<dbReference type="Proteomes" id="UP000316621">
    <property type="component" value="Chromosome 2"/>
</dbReference>
<organism evidence="1 2">
    <name type="scientific">Papaver somniferum</name>
    <name type="common">Opium poppy</name>
    <dbReference type="NCBI Taxonomy" id="3469"/>
    <lineage>
        <taxon>Eukaryota</taxon>
        <taxon>Viridiplantae</taxon>
        <taxon>Streptophyta</taxon>
        <taxon>Embryophyta</taxon>
        <taxon>Tracheophyta</taxon>
        <taxon>Spermatophyta</taxon>
        <taxon>Magnoliopsida</taxon>
        <taxon>Ranunculales</taxon>
        <taxon>Papaveraceae</taxon>
        <taxon>Papaveroideae</taxon>
        <taxon>Papaver</taxon>
    </lineage>
</organism>
<evidence type="ECO:0000313" key="2">
    <source>
        <dbReference type="Proteomes" id="UP000316621"/>
    </source>
</evidence>